<name>A0A9X3J3Q7_9BACT</name>
<organism evidence="2 3">
    <name type="scientific">Nannocystis pusilla</name>
    <dbReference type="NCBI Taxonomy" id="889268"/>
    <lineage>
        <taxon>Bacteria</taxon>
        <taxon>Pseudomonadati</taxon>
        <taxon>Myxococcota</taxon>
        <taxon>Polyangia</taxon>
        <taxon>Nannocystales</taxon>
        <taxon>Nannocystaceae</taxon>
        <taxon>Nannocystis</taxon>
    </lineage>
</organism>
<feature type="region of interest" description="Disordered" evidence="1">
    <location>
        <begin position="1"/>
        <end position="23"/>
    </location>
</feature>
<dbReference type="EMBL" id="JAPNKE010000002">
    <property type="protein sequence ID" value="MCY1014036.1"/>
    <property type="molecule type" value="Genomic_DNA"/>
</dbReference>
<reference evidence="2" key="1">
    <citation type="submission" date="2022-11" db="EMBL/GenBank/DDBJ databases">
        <title>Minimal conservation of predation-associated metabolite biosynthetic gene clusters underscores biosynthetic potential of Myxococcota including descriptions for ten novel species: Archangium lansinium sp. nov., Myxococcus landrumus sp. nov., Nannocystis bai.</title>
        <authorList>
            <person name="Ahearne A."/>
            <person name="Stevens C."/>
            <person name="Phillips K."/>
        </authorList>
    </citation>
    <scope>NUCLEOTIDE SEQUENCE</scope>
    <source>
        <strain evidence="2">Na p29</strain>
    </source>
</reference>
<protein>
    <submittedName>
        <fullName evidence="2">Uncharacterized protein</fullName>
    </submittedName>
</protein>
<gene>
    <name evidence="2" type="ORF">OV079_52660</name>
</gene>
<dbReference type="Proteomes" id="UP001150924">
    <property type="component" value="Unassembled WGS sequence"/>
</dbReference>
<sequence>MTLAAADVDPGAADDVVGDADADTGLAEHRQARVRKADQIGLELHPSPQRLAREDLVAQGEELADQRRRQEQRLAPWSTRWTIRGCGASVRA</sequence>
<dbReference type="AlphaFoldDB" id="A0A9X3J3Q7"/>
<accession>A0A9X3J3Q7</accession>
<proteinExistence type="predicted"/>
<comment type="caution">
    <text evidence="2">The sequence shown here is derived from an EMBL/GenBank/DDBJ whole genome shotgun (WGS) entry which is preliminary data.</text>
</comment>
<dbReference type="RefSeq" id="WP_267778245.1">
    <property type="nucleotide sequence ID" value="NZ_JAPNKE010000002.1"/>
</dbReference>
<feature type="compositionally biased region" description="Low complexity" evidence="1">
    <location>
        <begin position="1"/>
        <end position="15"/>
    </location>
</feature>
<keyword evidence="3" id="KW-1185">Reference proteome</keyword>
<evidence type="ECO:0000313" key="3">
    <source>
        <dbReference type="Proteomes" id="UP001150924"/>
    </source>
</evidence>
<evidence type="ECO:0000256" key="1">
    <source>
        <dbReference type="SAM" id="MobiDB-lite"/>
    </source>
</evidence>
<evidence type="ECO:0000313" key="2">
    <source>
        <dbReference type="EMBL" id="MCY1014036.1"/>
    </source>
</evidence>